<dbReference type="PANTHER" id="PTHR36503:SF1">
    <property type="entry name" value="BLR2520 PROTEIN"/>
    <property type="match status" value="1"/>
</dbReference>
<dbReference type="InterPro" id="IPR004360">
    <property type="entry name" value="Glyas_Fos-R_dOase_dom"/>
</dbReference>
<keyword evidence="2" id="KW-0560">Oxidoreductase</keyword>
<dbReference type="GO" id="GO:0051213">
    <property type="term" value="F:dioxygenase activity"/>
    <property type="evidence" value="ECO:0007669"/>
    <property type="project" value="UniProtKB-KW"/>
</dbReference>
<dbReference type="InterPro" id="IPR037523">
    <property type="entry name" value="VOC_core"/>
</dbReference>
<name>A0ABX2F7U7_9PSEU</name>
<organism evidence="2 3">
    <name type="scientific">Kibdelosporangium persicum</name>
    <dbReference type="NCBI Taxonomy" id="2698649"/>
    <lineage>
        <taxon>Bacteria</taxon>
        <taxon>Bacillati</taxon>
        <taxon>Actinomycetota</taxon>
        <taxon>Actinomycetes</taxon>
        <taxon>Pseudonocardiales</taxon>
        <taxon>Pseudonocardiaceae</taxon>
        <taxon>Kibdelosporangium</taxon>
    </lineage>
</organism>
<dbReference type="Proteomes" id="UP000763557">
    <property type="component" value="Unassembled WGS sequence"/>
</dbReference>
<comment type="caution">
    <text evidence="2">The sequence shown here is derived from an EMBL/GenBank/DDBJ whole genome shotgun (WGS) entry which is preliminary data.</text>
</comment>
<keyword evidence="3" id="KW-1185">Reference proteome</keyword>
<dbReference type="PANTHER" id="PTHR36503">
    <property type="entry name" value="BLR2520 PROTEIN"/>
    <property type="match status" value="1"/>
</dbReference>
<dbReference type="Gene3D" id="3.10.180.10">
    <property type="entry name" value="2,3-Dihydroxybiphenyl 1,2-Dioxygenase, domain 1"/>
    <property type="match status" value="1"/>
</dbReference>
<gene>
    <name evidence="2" type="ORF">GC106_42240</name>
</gene>
<feature type="domain" description="VOC" evidence="1">
    <location>
        <begin position="3"/>
        <end position="129"/>
    </location>
</feature>
<reference evidence="2 3" key="1">
    <citation type="submission" date="2020-01" db="EMBL/GenBank/DDBJ databases">
        <title>Kibdelosporangium persica a novel Actinomycetes from a hot desert in Iran.</title>
        <authorList>
            <person name="Safaei N."/>
            <person name="Zaburannyi N."/>
            <person name="Mueller R."/>
            <person name="Wink J."/>
        </authorList>
    </citation>
    <scope>NUCLEOTIDE SEQUENCE [LARGE SCALE GENOMIC DNA]</scope>
    <source>
        <strain evidence="2 3">4NS15</strain>
    </source>
</reference>
<sequence>MKPVAVVVSLPVTDVERSSRFYRDGLGLETSDVEEGAVAFELPNLSLFLIEHSQYKTYTDRAGIRADDLPVAGACVISCAMSSKGELDDVLARAKAAGGSVPRPADDHDEGYMGYFSDPDGHLWELVFSTRTEAAGAS</sequence>
<protein>
    <submittedName>
        <fullName evidence="2">Glyoxalase bleomycin resistance protein dioxygenase</fullName>
    </submittedName>
</protein>
<evidence type="ECO:0000259" key="1">
    <source>
        <dbReference type="PROSITE" id="PS51819"/>
    </source>
</evidence>
<keyword evidence="2" id="KW-0223">Dioxygenase</keyword>
<dbReference type="SUPFAM" id="SSF54593">
    <property type="entry name" value="Glyoxalase/Bleomycin resistance protein/Dihydroxybiphenyl dioxygenase"/>
    <property type="match status" value="1"/>
</dbReference>
<dbReference type="EMBL" id="JAAATY010000012">
    <property type="protein sequence ID" value="NRN66991.1"/>
    <property type="molecule type" value="Genomic_DNA"/>
</dbReference>
<dbReference type="InterPro" id="IPR029068">
    <property type="entry name" value="Glyas_Bleomycin-R_OHBP_Dase"/>
</dbReference>
<dbReference type="PROSITE" id="PS51819">
    <property type="entry name" value="VOC"/>
    <property type="match status" value="1"/>
</dbReference>
<evidence type="ECO:0000313" key="3">
    <source>
        <dbReference type="Proteomes" id="UP000763557"/>
    </source>
</evidence>
<dbReference type="Pfam" id="PF00903">
    <property type="entry name" value="Glyoxalase"/>
    <property type="match status" value="1"/>
</dbReference>
<dbReference type="RefSeq" id="WP_173133987.1">
    <property type="nucleotide sequence ID" value="NZ_CBCSGW010000001.1"/>
</dbReference>
<proteinExistence type="predicted"/>
<evidence type="ECO:0000313" key="2">
    <source>
        <dbReference type="EMBL" id="NRN66991.1"/>
    </source>
</evidence>
<accession>A0ABX2F7U7</accession>